<dbReference type="PRINTS" id="PR00385">
    <property type="entry name" value="P450"/>
</dbReference>
<feature type="binding site" description="axial binding residue" evidence="13">
    <location>
        <position position="446"/>
    </location>
    <ligand>
        <name>heme</name>
        <dbReference type="ChEBI" id="CHEBI:30413"/>
    </ligand>
    <ligandPart>
        <name>Fe</name>
        <dbReference type="ChEBI" id="CHEBI:18248"/>
    </ligandPart>
</feature>
<sequence>MVSIFIILSILILFFLFLVSTFRKFSSKSRFSLPPGPPGLPIIGNLHQLDTSDLSDYLWRLSKHYGPLMSLRLGLVQTLVVSSAEMAKEVLKTKDLIFCDRPILTGQQKLSYNNKDIALSPYNEYWRQMRKTCTLHLFSMKQVNSFCSIREEEVFDMIDSIRTRSSTKQVVNLSKIVMILTSNIISSVAFGKRTSSYYDEQTKVTRFHELLSQCQALFVTFYYRDYFPLMGWLDKLNGSISKLEKNFKGMDEFYQELINEHLNCKNKPNKMEDDMVDILLKLKQDSDLSLDLTFDHVKAVLMNILLGGTETSASTVVWAMTLLMKNPESLQKVQQEVRNAIGNKGLVHEDDLYRLDYLKAVIKETLRLYPVAPLLVPRKSRDRCVLDGYEIPKKTLVYVNAWAVGRDPKCWERPEEFKPERFIGSNIDYKGSYFELIPFGSGRRGCPGMELGAKTVEVTLSNLLYAFDWQLPVGMSEIDTLTTPGTVLHKRTPLRLEANVYEHGSYS</sequence>
<dbReference type="FunFam" id="1.10.630.10:FF:000011">
    <property type="entry name" value="Cytochrome P450 83B1"/>
    <property type="match status" value="1"/>
</dbReference>
<evidence type="ECO:0000256" key="1">
    <source>
        <dbReference type="ARBA" id="ARBA00001971"/>
    </source>
</evidence>
<dbReference type="PANTHER" id="PTHR47955">
    <property type="entry name" value="CYTOCHROME P450 FAMILY 71 PROTEIN"/>
    <property type="match status" value="1"/>
</dbReference>
<dbReference type="GO" id="GO:0005506">
    <property type="term" value="F:iron ion binding"/>
    <property type="evidence" value="ECO:0007669"/>
    <property type="project" value="InterPro"/>
</dbReference>
<evidence type="ECO:0000256" key="6">
    <source>
        <dbReference type="ARBA" id="ARBA00022692"/>
    </source>
</evidence>
<keyword evidence="11 14" id="KW-0503">Monooxygenase</keyword>
<evidence type="ECO:0000256" key="3">
    <source>
        <dbReference type="ARBA" id="ARBA00004721"/>
    </source>
</evidence>
<keyword evidence="5 13" id="KW-0349">Heme</keyword>
<evidence type="ECO:0000256" key="5">
    <source>
        <dbReference type="ARBA" id="ARBA00022617"/>
    </source>
</evidence>
<evidence type="ECO:0000256" key="2">
    <source>
        <dbReference type="ARBA" id="ARBA00004167"/>
    </source>
</evidence>
<comment type="subcellular location">
    <subcellularLocation>
        <location evidence="2">Membrane</location>
        <topology evidence="2">Single-pass membrane protein</topology>
    </subcellularLocation>
</comment>
<dbReference type="PANTHER" id="PTHR47955:SF22">
    <property type="entry name" value="CYTOCHROME P450 83B1-LIKE"/>
    <property type="match status" value="1"/>
</dbReference>
<keyword evidence="8" id="KW-1133">Transmembrane helix</keyword>
<gene>
    <name evidence="15" type="ORF">CTI12_AA330130</name>
</gene>
<keyword evidence="16" id="KW-1185">Reference proteome</keyword>
<dbReference type="InterPro" id="IPR001128">
    <property type="entry name" value="Cyt_P450"/>
</dbReference>
<dbReference type="GO" id="GO:0020037">
    <property type="term" value="F:heme binding"/>
    <property type="evidence" value="ECO:0007669"/>
    <property type="project" value="InterPro"/>
</dbReference>
<evidence type="ECO:0000256" key="11">
    <source>
        <dbReference type="ARBA" id="ARBA00023033"/>
    </source>
</evidence>
<dbReference type="Proteomes" id="UP000245207">
    <property type="component" value="Unassembled WGS sequence"/>
</dbReference>
<protein>
    <submittedName>
        <fullName evidence="15">Cytochrome P450</fullName>
    </submittedName>
</protein>
<evidence type="ECO:0000256" key="14">
    <source>
        <dbReference type="RuleBase" id="RU000461"/>
    </source>
</evidence>
<dbReference type="InterPro" id="IPR017972">
    <property type="entry name" value="Cyt_P450_CS"/>
</dbReference>
<evidence type="ECO:0000313" key="15">
    <source>
        <dbReference type="EMBL" id="PWA62099.1"/>
    </source>
</evidence>
<evidence type="ECO:0000256" key="7">
    <source>
        <dbReference type="ARBA" id="ARBA00022723"/>
    </source>
</evidence>
<keyword evidence="9 14" id="KW-0560">Oxidoreductase</keyword>
<evidence type="ECO:0000256" key="4">
    <source>
        <dbReference type="ARBA" id="ARBA00010617"/>
    </source>
</evidence>
<dbReference type="PROSITE" id="PS00086">
    <property type="entry name" value="CYTOCHROME_P450"/>
    <property type="match status" value="1"/>
</dbReference>
<keyword evidence="10 13" id="KW-0408">Iron</keyword>
<dbReference type="PRINTS" id="PR00463">
    <property type="entry name" value="EP450I"/>
</dbReference>
<evidence type="ECO:0000256" key="8">
    <source>
        <dbReference type="ARBA" id="ARBA00022989"/>
    </source>
</evidence>
<dbReference type="GO" id="GO:0051762">
    <property type="term" value="P:sesquiterpene biosynthetic process"/>
    <property type="evidence" value="ECO:0007669"/>
    <property type="project" value="UniProtKB-ARBA"/>
</dbReference>
<comment type="similarity">
    <text evidence="4 14">Belongs to the cytochrome P450 family.</text>
</comment>
<dbReference type="EMBL" id="PKPP01004945">
    <property type="protein sequence ID" value="PWA62099.1"/>
    <property type="molecule type" value="Genomic_DNA"/>
</dbReference>
<dbReference type="InterPro" id="IPR036396">
    <property type="entry name" value="Cyt_P450_sf"/>
</dbReference>
<evidence type="ECO:0000256" key="13">
    <source>
        <dbReference type="PIRSR" id="PIRSR602401-1"/>
    </source>
</evidence>
<proteinExistence type="inferred from homology"/>
<reference evidence="15 16" key="1">
    <citation type="journal article" date="2018" name="Mol. Plant">
        <title>The genome of Artemisia annua provides insight into the evolution of Asteraceae family and artemisinin biosynthesis.</title>
        <authorList>
            <person name="Shen Q."/>
            <person name="Zhang L."/>
            <person name="Liao Z."/>
            <person name="Wang S."/>
            <person name="Yan T."/>
            <person name="Shi P."/>
            <person name="Liu M."/>
            <person name="Fu X."/>
            <person name="Pan Q."/>
            <person name="Wang Y."/>
            <person name="Lv Z."/>
            <person name="Lu X."/>
            <person name="Zhang F."/>
            <person name="Jiang W."/>
            <person name="Ma Y."/>
            <person name="Chen M."/>
            <person name="Hao X."/>
            <person name="Li L."/>
            <person name="Tang Y."/>
            <person name="Lv G."/>
            <person name="Zhou Y."/>
            <person name="Sun X."/>
            <person name="Brodelius P.E."/>
            <person name="Rose J.K.C."/>
            <person name="Tang K."/>
        </authorList>
    </citation>
    <scope>NUCLEOTIDE SEQUENCE [LARGE SCALE GENOMIC DNA]</scope>
    <source>
        <strain evidence="16">cv. Huhao1</strain>
        <tissue evidence="15">Leaf</tissue>
    </source>
</reference>
<comment type="pathway">
    <text evidence="3">Secondary metabolite biosynthesis; terpenoid biosynthesis.</text>
</comment>
<organism evidence="15 16">
    <name type="scientific">Artemisia annua</name>
    <name type="common">Sweet wormwood</name>
    <dbReference type="NCBI Taxonomy" id="35608"/>
    <lineage>
        <taxon>Eukaryota</taxon>
        <taxon>Viridiplantae</taxon>
        <taxon>Streptophyta</taxon>
        <taxon>Embryophyta</taxon>
        <taxon>Tracheophyta</taxon>
        <taxon>Spermatophyta</taxon>
        <taxon>Magnoliopsida</taxon>
        <taxon>eudicotyledons</taxon>
        <taxon>Gunneridae</taxon>
        <taxon>Pentapetalae</taxon>
        <taxon>asterids</taxon>
        <taxon>campanulids</taxon>
        <taxon>Asterales</taxon>
        <taxon>Asteraceae</taxon>
        <taxon>Asteroideae</taxon>
        <taxon>Anthemideae</taxon>
        <taxon>Artemisiinae</taxon>
        <taxon>Artemisia</taxon>
    </lineage>
</organism>
<name>A0A2U1MLH1_ARTAN</name>
<dbReference type="STRING" id="35608.A0A2U1MLH1"/>
<evidence type="ECO:0000256" key="10">
    <source>
        <dbReference type="ARBA" id="ARBA00023004"/>
    </source>
</evidence>
<evidence type="ECO:0000256" key="12">
    <source>
        <dbReference type="ARBA" id="ARBA00023136"/>
    </source>
</evidence>
<dbReference type="Gene3D" id="1.10.630.10">
    <property type="entry name" value="Cytochrome P450"/>
    <property type="match status" value="1"/>
</dbReference>
<dbReference type="InterPro" id="IPR002401">
    <property type="entry name" value="Cyt_P450_E_grp-I"/>
</dbReference>
<comment type="cofactor">
    <cofactor evidence="1 13">
        <name>heme</name>
        <dbReference type="ChEBI" id="CHEBI:30413"/>
    </cofactor>
</comment>
<dbReference type="OrthoDB" id="2789670at2759"/>
<comment type="caution">
    <text evidence="15">The sequence shown here is derived from an EMBL/GenBank/DDBJ whole genome shotgun (WGS) entry which is preliminary data.</text>
</comment>
<dbReference type="GO" id="GO:0016020">
    <property type="term" value="C:membrane"/>
    <property type="evidence" value="ECO:0007669"/>
    <property type="project" value="UniProtKB-SubCell"/>
</dbReference>
<keyword evidence="6" id="KW-0812">Transmembrane</keyword>
<keyword evidence="7 13" id="KW-0479">Metal-binding</keyword>
<evidence type="ECO:0000313" key="16">
    <source>
        <dbReference type="Proteomes" id="UP000245207"/>
    </source>
</evidence>
<keyword evidence="12" id="KW-0472">Membrane</keyword>
<dbReference type="AlphaFoldDB" id="A0A2U1MLH1"/>
<dbReference type="GO" id="GO:0016712">
    <property type="term" value="F:oxidoreductase activity, acting on paired donors, with incorporation or reduction of molecular oxygen, reduced flavin or flavoprotein as one donor, and incorporation of one atom of oxygen"/>
    <property type="evidence" value="ECO:0007669"/>
    <property type="project" value="UniProtKB-ARBA"/>
</dbReference>
<evidence type="ECO:0000256" key="9">
    <source>
        <dbReference type="ARBA" id="ARBA00023002"/>
    </source>
</evidence>
<accession>A0A2U1MLH1</accession>
<dbReference type="SUPFAM" id="SSF48264">
    <property type="entry name" value="Cytochrome P450"/>
    <property type="match status" value="1"/>
</dbReference>
<dbReference type="Pfam" id="PF00067">
    <property type="entry name" value="p450"/>
    <property type="match status" value="1"/>
</dbReference>
<dbReference type="CDD" id="cd11072">
    <property type="entry name" value="CYP71-like"/>
    <property type="match status" value="1"/>
</dbReference>